<dbReference type="PRINTS" id="PR00039">
    <property type="entry name" value="HTHLYSR"/>
</dbReference>
<dbReference type="CDD" id="cd05466">
    <property type="entry name" value="PBP2_LTTR_substrate"/>
    <property type="match status" value="1"/>
</dbReference>
<keyword evidence="7" id="KW-1185">Reference proteome</keyword>
<dbReference type="PROSITE" id="PS50931">
    <property type="entry name" value="HTH_LYSR"/>
    <property type="match status" value="1"/>
</dbReference>
<protein>
    <submittedName>
        <fullName evidence="6">Transcriptional regulator, LysR family</fullName>
    </submittedName>
</protein>
<dbReference type="PANTHER" id="PTHR30419:SF8">
    <property type="entry name" value="NITROGEN ASSIMILATION TRANSCRIPTIONAL ACTIVATOR-RELATED"/>
    <property type="match status" value="1"/>
</dbReference>
<dbReference type="Pfam" id="PF03466">
    <property type="entry name" value="LysR_substrate"/>
    <property type="match status" value="1"/>
</dbReference>
<dbReference type="InterPro" id="IPR050950">
    <property type="entry name" value="HTH-type_LysR_regulators"/>
</dbReference>
<dbReference type="RefSeq" id="WP_074641608.1">
    <property type="nucleotide sequence ID" value="NZ_FOFU01000002.1"/>
</dbReference>
<dbReference type="OrthoDB" id="9803714at2"/>
<dbReference type="PANTHER" id="PTHR30419">
    <property type="entry name" value="HTH-TYPE TRANSCRIPTIONAL REGULATOR YBHD"/>
    <property type="match status" value="1"/>
</dbReference>
<dbReference type="InterPro" id="IPR036388">
    <property type="entry name" value="WH-like_DNA-bd_sf"/>
</dbReference>
<dbReference type="InterPro" id="IPR036390">
    <property type="entry name" value="WH_DNA-bd_sf"/>
</dbReference>
<keyword evidence="3" id="KW-0238">DNA-binding</keyword>
<dbReference type="GO" id="GO:0003677">
    <property type="term" value="F:DNA binding"/>
    <property type="evidence" value="ECO:0007669"/>
    <property type="project" value="UniProtKB-KW"/>
</dbReference>
<dbReference type="FunFam" id="1.10.10.10:FF:000001">
    <property type="entry name" value="LysR family transcriptional regulator"/>
    <property type="match status" value="1"/>
</dbReference>
<dbReference type="Gene3D" id="1.10.10.10">
    <property type="entry name" value="Winged helix-like DNA-binding domain superfamily/Winged helix DNA-binding domain"/>
    <property type="match status" value="1"/>
</dbReference>
<dbReference type="Pfam" id="PF00126">
    <property type="entry name" value="HTH_1"/>
    <property type="match status" value="1"/>
</dbReference>
<dbReference type="AlphaFoldDB" id="A0A1H9D5F7"/>
<evidence type="ECO:0000256" key="1">
    <source>
        <dbReference type="ARBA" id="ARBA00009437"/>
    </source>
</evidence>
<evidence type="ECO:0000313" key="7">
    <source>
        <dbReference type="Proteomes" id="UP000182360"/>
    </source>
</evidence>
<keyword evidence="2" id="KW-0805">Transcription regulation</keyword>
<proteinExistence type="inferred from homology"/>
<evidence type="ECO:0000259" key="5">
    <source>
        <dbReference type="PROSITE" id="PS50931"/>
    </source>
</evidence>
<evidence type="ECO:0000313" key="6">
    <source>
        <dbReference type="EMBL" id="SEQ08038.1"/>
    </source>
</evidence>
<evidence type="ECO:0000256" key="4">
    <source>
        <dbReference type="ARBA" id="ARBA00023163"/>
    </source>
</evidence>
<sequence length="293" mass="33338">MELRVLKYFLEAARCANITKAAENLNVTQPTMSRQIKDLEWELGEKLFERTNYAIKLTPAGELLRDRAEDILSMADKTLLDFKALKEDEITGNIAIACAESKNISFLAKCINHLKTVHPKIKYHLYAGDSERVLEKLDKGLFDFAVIVENVDLEKFNCLTVHAVDRWGVVMRRDAELADRDFIEPKDLIDKPIMISRQSLAADLPKWMGDDISRVNVVATLDLTYNGSVLARERTGYLLTFEGLVDTSAESPLCFKPLMPELTTAMYVVWRRGQQFTKAADVFLEEMKRVIEG</sequence>
<accession>A0A1H9D5F7</accession>
<feature type="domain" description="HTH lysR-type" evidence="5">
    <location>
        <begin position="1"/>
        <end position="58"/>
    </location>
</feature>
<name>A0A1H9D5F7_9SPIR</name>
<evidence type="ECO:0000256" key="2">
    <source>
        <dbReference type="ARBA" id="ARBA00023015"/>
    </source>
</evidence>
<dbReference type="Gene3D" id="3.40.190.290">
    <property type="match status" value="1"/>
</dbReference>
<dbReference type="GO" id="GO:0005829">
    <property type="term" value="C:cytosol"/>
    <property type="evidence" value="ECO:0007669"/>
    <property type="project" value="TreeGrafter"/>
</dbReference>
<dbReference type="GO" id="GO:0003700">
    <property type="term" value="F:DNA-binding transcription factor activity"/>
    <property type="evidence" value="ECO:0007669"/>
    <property type="project" value="InterPro"/>
</dbReference>
<gene>
    <name evidence="6" type="ORF">SAMN04487977_102422</name>
</gene>
<dbReference type="SUPFAM" id="SSF46785">
    <property type="entry name" value="Winged helix' DNA-binding domain"/>
    <property type="match status" value="1"/>
</dbReference>
<reference evidence="6 7" key="1">
    <citation type="submission" date="2016-10" db="EMBL/GenBank/DDBJ databases">
        <authorList>
            <person name="de Groot N.N."/>
        </authorList>
    </citation>
    <scope>NUCLEOTIDE SEQUENCE [LARGE SCALE GENOMIC DNA]</scope>
    <source>
        <strain evidence="6 7">B25</strain>
    </source>
</reference>
<keyword evidence="4" id="KW-0804">Transcription</keyword>
<comment type="similarity">
    <text evidence="1">Belongs to the LysR transcriptional regulatory family.</text>
</comment>
<dbReference type="InterPro" id="IPR000847">
    <property type="entry name" value="LysR_HTH_N"/>
</dbReference>
<organism evidence="6 7">
    <name type="scientific">Treponema bryantii</name>
    <dbReference type="NCBI Taxonomy" id="163"/>
    <lineage>
        <taxon>Bacteria</taxon>
        <taxon>Pseudomonadati</taxon>
        <taxon>Spirochaetota</taxon>
        <taxon>Spirochaetia</taxon>
        <taxon>Spirochaetales</taxon>
        <taxon>Treponemataceae</taxon>
        <taxon>Treponema</taxon>
    </lineage>
</organism>
<dbReference type="InterPro" id="IPR005119">
    <property type="entry name" value="LysR_subst-bd"/>
</dbReference>
<dbReference type="EMBL" id="FOFU01000002">
    <property type="protein sequence ID" value="SEQ08038.1"/>
    <property type="molecule type" value="Genomic_DNA"/>
</dbReference>
<dbReference type="SUPFAM" id="SSF53850">
    <property type="entry name" value="Periplasmic binding protein-like II"/>
    <property type="match status" value="1"/>
</dbReference>
<evidence type="ECO:0000256" key="3">
    <source>
        <dbReference type="ARBA" id="ARBA00023125"/>
    </source>
</evidence>
<dbReference type="Proteomes" id="UP000182360">
    <property type="component" value="Unassembled WGS sequence"/>
</dbReference>